<organism evidence="1 2">
    <name type="scientific">Brenneria tiliae</name>
    <dbReference type="NCBI Taxonomy" id="2914984"/>
    <lineage>
        <taxon>Bacteria</taxon>
        <taxon>Pseudomonadati</taxon>
        <taxon>Pseudomonadota</taxon>
        <taxon>Gammaproteobacteria</taxon>
        <taxon>Enterobacterales</taxon>
        <taxon>Pectobacteriaceae</taxon>
        <taxon>Brenneria</taxon>
    </lineage>
</organism>
<dbReference type="EMBL" id="JAKPBZ010000106">
    <property type="protein sequence ID" value="MCL2892092.1"/>
    <property type="molecule type" value="Genomic_DNA"/>
</dbReference>
<sequence>MTSLYTNTNLTDEDGNVLNPITEEERRYAMHKLVTGTMLEGQDPVRGLLTAWGAGMSVVAAPVFLPSMLSAGTIIGGGAISGAANVSNQLMGDGPFSTTDALIATGLGR</sequence>
<proteinExistence type="predicted"/>
<accession>A0ABT0MQM0</accession>
<protein>
    <submittedName>
        <fullName evidence="1">Uncharacterized protein</fullName>
    </submittedName>
</protein>
<dbReference type="RefSeq" id="WP_249243885.1">
    <property type="nucleotide sequence ID" value="NZ_JAKPBZ010000106.1"/>
</dbReference>
<dbReference type="Proteomes" id="UP001203069">
    <property type="component" value="Unassembled WGS sequence"/>
</dbReference>
<evidence type="ECO:0000313" key="2">
    <source>
        <dbReference type="Proteomes" id="UP001203069"/>
    </source>
</evidence>
<evidence type="ECO:0000313" key="1">
    <source>
        <dbReference type="EMBL" id="MCL2892092.1"/>
    </source>
</evidence>
<comment type="caution">
    <text evidence="1">The sequence shown here is derived from an EMBL/GenBank/DDBJ whole genome shotgun (WGS) entry which is preliminary data.</text>
</comment>
<keyword evidence="2" id="KW-1185">Reference proteome</keyword>
<gene>
    <name evidence="1" type="ORF">MFP26_05185</name>
</gene>
<reference evidence="1 2" key="1">
    <citation type="submission" date="2022-02" db="EMBL/GenBank/DDBJ databases">
        <title>Description of Brenneria tiliae sp. nov. isolated from symptomatic Tilia x moltkei and Tilia x europaea trees in the UK.</title>
        <authorList>
            <person name="Kile H."/>
        </authorList>
    </citation>
    <scope>NUCLEOTIDE SEQUENCE [LARGE SCALE GENOMIC DNA]</scope>
    <source>
        <strain evidence="1 2">MC1SB4.1</strain>
    </source>
</reference>
<name>A0ABT0MQM0_9GAMM</name>